<dbReference type="AlphaFoldDB" id="A0A923SDL3"/>
<feature type="active site" description="Proton donor" evidence="2">
    <location>
        <position position="11"/>
    </location>
</feature>
<gene>
    <name evidence="3" type="ORF">H8N03_24695</name>
</gene>
<comment type="caution">
    <text evidence="3">The sequence shown here is derived from an EMBL/GenBank/DDBJ whole genome shotgun (WGS) entry which is preliminary data.</text>
</comment>
<evidence type="ECO:0000313" key="4">
    <source>
        <dbReference type="Proteomes" id="UP000608513"/>
    </source>
</evidence>
<dbReference type="EMBL" id="JACORT010000015">
    <property type="protein sequence ID" value="MBC5786161.1"/>
    <property type="molecule type" value="Genomic_DNA"/>
</dbReference>
<evidence type="ECO:0000256" key="1">
    <source>
        <dbReference type="ARBA" id="ARBA00009589"/>
    </source>
</evidence>
<dbReference type="Gene3D" id="3.40.50.1000">
    <property type="entry name" value="HAD superfamily/HAD-like"/>
    <property type="match status" value="1"/>
</dbReference>
<protein>
    <submittedName>
        <fullName evidence="3">Uncharacterized protein</fullName>
    </submittedName>
</protein>
<evidence type="ECO:0000313" key="3">
    <source>
        <dbReference type="EMBL" id="MBC5786161.1"/>
    </source>
</evidence>
<organism evidence="3 4">
    <name type="scientific">Ramlibacter cellulosilyticus</name>
    <dbReference type="NCBI Taxonomy" id="2764187"/>
    <lineage>
        <taxon>Bacteria</taxon>
        <taxon>Pseudomonadati</taxon>
        <taxon>Pseudomonadota</taxon>
        <taxon>Betaproteobacteria</taxon>
        <taxon>Burkholderiales</taxon>
        <taxon>Comamonadaceae</taxon>
        <taxon>Ramlibacter</taxon>
    </lineage>
</organism>
<proteinExistence type="inferred from homology"/>
<keyword evidence="4" id="KW-1185">Reference proteome</keyword>
<reference evidence="3" key="1">
    <citation type="submission" date="2020-08" db="EMBL/GenBank/DDBJ databases">
        <title>Ramlibacter sp. USB13 16S ribosomal RNA gene genome sequencing and assembly.</title>
        <authorList>
            <person name="Kang M."/>
        </authorList>
    </citation>
    <scope>NUCLEOTIDE SEQUENCE</scope>
    <source>
        <strain evidence="3">USB13</strain>
    </source>
</reference>
<dbReference type="InterPro" id="IPR023214">
    <property type="entry name" value="HAD_sf"/>
</dbReference>
<dbReference type="Gene3D" id="1.10.40.40">
    <property type="entry name" value="Deoxyribonucleotidase, domain 2"/>
    <property type="match status" value="1"/>
</dbReference>
<feature type="active site" description="Nucleophile" evidence="2">
    <location>
        <position position="9"/>
    </location>
</feature>
<dbReference type="InterPro" id="IPR010708">
    <property type="entry name" value="5'(3')-deoxyribonucleotidase"/>
</dbReference>
<dbReference type="Proteomes" id="UP000608513">
    <property type="component" value="Unassembled WGS sequence"/>
</dbReference>
<name>A0A923SDL3_9BURK</name>
<sequence length="161" mass="18017">MPDRRLYLDCDGVLADFDTGAGKIFGMPPKAFQARHGAGRFWARLAQHPDFFGTLPLMPGAMELFEAVRHLHPVILTGLPRGNWAAAQKVRWAAQHFPGTEIITTLAADKRDHCKHGDVLVDDTLKYQHLWEGAGGVFIHYRDVKQALEELAAYFPLRVDG</sequence>
<comment type="similarity">
    <text evidence="1">Belongs to the 5'(3')-deoxyribonucleotidase family.</text>
</comment>
<dbReference type="SUPFAM" id="SSF56784">
    <property type="entry name" value="HAD-like"/>
    <property type="match status" value="1"/>
</dbReference>
<dbReference type="Pfam" id="PF06941">
    <property type="entry name" value="NT5C"/>
    <property type="match status" value="1"/>
</dbReference>
<dbReference type="RefSeq" id="WP_187078904.1">
    <property type="nucleotide sequence ID" value="NZ_JACORT010000015.1"/>
</dbReference>
<evidence type="ECO:0000256" key="2">
    <source>
        <dbReference type="PIRSR" id="PIRSR610708-1"/>
    </source>
</evidence>
<accession>A0A923SDL3</accession>
<dbReference type="GO" id="GO:0008253">
    <property type="term" value="F:5'-nucleotidase activity"/>
    <property type="evidence" value="ECO:0007669"/>
    <property type="project" value="InterPro"/>
</dbReference>
<dbReference type="InterPro" id="IPR036412">
    <property type="entry name" value="HAD-like_sf"/>
</dbReference>
<dbReference type="GO" id="GO:0009264">
    <property type="term" value="P:deoxyribonucleotide catabolic process"/>
    <property type="evidence" value="ECO:0007669"/>
    <property type="project" value="InterPro"/>
</dbReference>